<feature type="non-terminal residue" evidence="3">
    <location>
        <position position="1"/>
    </location>
</feature>
<dbReference type="GO" id="GO:0004252">
    <property type="term" value="F:serine-type endopeptidase activity"/>
    <property type="evidence" value="ECO:0007669"/>
    <property type="project" value="InterPro"/>
</dbReference>
<feature type="domain" description="Peptidase S1" evidence="2">
    <location>
        <begin position="46"/>
        <end position="91"/>
    </location>
</feature>
<organism evidence="3">
    <name type="scientific">Notodromas monacha</name>
    <dbReference type="NCBI Taxonomy" id="399045"/>
    <lineage>
        <taxon>Eukaryota</taxon>
        <taxon>Metazoa</taxon>
        <taxon>Ecdysozoa</taxon>
        <taxon>Arthropoda</taxon>
        <taxon>Crustacea</taxon>
        <taxon>Oligostraca</taxon>
        <taxon>Ostracoda</taxon>
        <taxon>Podocopa</taxon>
        <taxon>Podocopida</taxon>
        <taxon>Cypridocopina</taxon>
        <taxon>Cypridoidea</taxon>
        <taxon>Cyprididae</taxon>
        <taxon>Notodromas</taxon>
    </lineage>
</organism>
<dbReference type="InterPro" id="IPR043504">
    <property type="entry name" value="Peptidase_S1_PA_chymotrypsin"/>
</dbReference>
<feature type="chain" id="PRO_5036210521" description="Peptidase S1 domain-containing protein" evidence="1">
    <location>
        <begin position="22"/>
        <end position="129"/>
    </location>
</feature>
<feature type="signal peptide" evidence="1">
    <location>
        <begin position="1"/>
        <end position="21"/>
    </location>
</feature>
<dbReference type="SUPFAM" id="SSF50494">
    <property type="entry name" value="Trypsin-like serine proteases"/>
    <property type="match status" value="1"/>
</dbReference>
<dbReference type="InterPro" id="IPR001254">
    <property type="entry name" value="Trypsin_dom"/>
</dbReference>
<keyword evidence="1" id="KW-0732">Signal</keyword>
<proteinExistence type="predicted"/>
<protein>
    <recommendedName>
        <fullName evidence="2">Peptidase S1 domain-containing protein</fullName>
    </recommendedName>
</protein>
<evidence type="ECO:0000259" key="2">
    <source>
        <dbReference type="Pfam" id="PF00089"/>
    </source>
</evidence>
<dbReference type="OrthoDB" id="10061449at2759"/>
<accession>A0A7R9C2X5</accession>
<dbReference type="AlphaFoldDB" id="A0A7R9C2X5"/>
<dbReference type="EMBL" id="CAJPEX010022808">
    <property type="protein sequence ID" value="CAG0925944.1"/>
    <property type="molecule type" value="Genomic_DNA"/>
</dbReference>
<dbReference type="GO" id="GO:0006508">
    <property type="term" value="P:proteolysis"/>
    <property type="evidence" value="ECO:0007669"/>
    <property type="project" value="InterPro"/>
</dbReference>
<sequence>MLRTFSYVVWVYGLLVHSVLPSTSTRVARVGVDSRDDDDDASPVIIYGGLVSDRTTVPWMAYLTTPEDNAKCGGSLISTWVILTAAQCVTYDSGGSPVKSSAVTYQLGGITTSSLDEIDNGEFSATQMD</sequence>
<name>A0A7R9C2X5_9CRUS</name>
<dbReference type="EMBL" id="OA904845">
    <property type="protein sequence ID" value="CAD7285792.1"/>
    <property type="molecule type" value="Genomic_DNA"/>
</dbReference>
<dbReference type="InterPro" id="IPR009003">
    <property type="entry name" value="Peptidase_S1_PA"/>
</dbReference>
<dbReference type="Proteomes" id="UP000678499">
    <property type="component" value="Unassembled WGS sequence"/>
</dbReference>
<reference evidence="3" key="1">
    <citation type="submission" date="2020-11" db="EMBL/GenBank/DDBJ databases">
        <authorList>
            <person name="Tran Van P."/>
        </authorList>
    </citation>
    <scope>NUCLEOTIDE SEQUENCE</scope>
</reference>
<dbReference type="Pfam" id="PF00089">
    <property type="entry name" value="Trypsin"/>
    <property type="match status" value="1"/>
</dbReference>
<gene>
    <name evidence="3" type="ORF">NMOB1V02_LOCUS13394</name>
</gene>
<dbReference type="Gene3D" id="2.40.10.10">
    <property type="entry name" value="Trypsin-like serine proteases"/>
    <property type="match status" value="1"/>
</dbReference>
<evidence type="ECO:0000256" key="1">
    <source>
        <dbReference type="SAM" id="SignalP"/>
    </source>
</evidence>
<evidence type="ECO:0000313" key="3">
    <source>
        <dbReference type="EMBL" id="CAD7285792.1"/>
    </source>
</evidence>
<keyword evidence="4" id="KW-1185">Reference proteome</keyword>
<evidence type="ECO:0000313" key="4">
    <source>
        <dbReference type="Proteomes" id="UP000678499"/>
    </source>
</evidence>